<evidence type="ECO:0000256" key="2">
    <source>
        <dbReference type="ARBA" id="ARBA00022475"/>
    </source>
</evidence>
<evidence type="ECO:0000256" key="1">
    <source>
        <dbReference type="ARBA" id="ARBA00004651"/>
    </source>
</evidence>
<evidence type="ECO:0000313" key="8">
    <source>
        <dbReference type="EMBL" id="MEH2557529.1"/>
    </source>
</evidence>
<comment type="caution">
    <text evidence="8">The sequence shown here is derived from an EMBL/GenBank/DDBJ whole genome shotgun (WGS) entry which is preliminary data.</text>
</comment>
<evidence type="ECO:0000256" key="6">
    <source>
        <dbReference type="SAM" id="SignalP"/>
    </source>
</evidence>
<keyword evidence="4" id="KW-1133">Transmembrane helix</keyword>
<evidence type="ECO:0000259" key="7">
    <source>
        <dbReference type="SMART" id="SM01049"/>
    </source>
</evidence>
<feature type="domain" description="Single Cache" evidence="7">
    <location>
        <begin position="30"/>
        <end position="106"/>
    </location>
</feature>
<evidence type="ECO:0000256" key="5">
    <source>
        <dbReference type="ARBA" id="ARBA00023136"/>
    </source>
</evidence>
<dbReference type="InterPro" id="IPR004010">
    <property type="entry name" value="Double_Cache_2"/>
</dbReference>
<dbReference type="Pfam" id="PF08269">
    <property type="entry name" value="dCache_2"/>
    <property type="match status" value="1"/>
</dbReference>
<comment type="subcellular location">
    <subcellularLocation>
        <location evidence="1">Cell membrane</location>
        <topology evidence="1">Multi-pass membrane protein</topology>
    </subcellularLocation>
</comment>
<gene>
    <name evidence="8" type="ORF">V1286_005058</name>
</gene>
<keyword evidence="2" id="KW-1003">Cell membrane</keyword>
<keyword evidence="9" id="KW-1185">Reference proteome</keyword>
<dbReference type="InterPro" id="IPR033480">
    <property type="entry name" value="sCache_2"/>
</dbReference>
<dbReference type="Gene3D" id="3.30.450.20">
    <property type="entry name" value="PAS domain"/>
    <property type="match status" value="1"/>
</dbReference>
<feature type="chain" id="PRO_5045530690" evidence="6">
    <location>
        <begin position="22"/>
        <end position="157"/>
    </location>
</feature>
<feature type="signal peptide" evidence="6">
    <location>
        <begin position="1"/>
        <end position="21"/>
    </location>
</feature>
<keyword evidence="5" id="KW-0472">Membrane</keyword>
<dbReference type="SMART" id="SM01049">
    <property type="entry name" value="Cache_2"/>
    <property type="match status" value="1"/>
</dbReference>
<accession>A0ABU8BHB9</accession>
<sequence length="157" mass="17260">MLRRTLIFAVLSMPFSRAAFAQEQPPSSAEAKRIEALVNKAAAIVDAKGKAALSEFRERGSEWWSGDVYVFAYAPDGTVLLNPAFPAREGRAYHGEKDKKGKSFHDELLKTAQTNGSGWVDYWLPKPGQTEPSHKWSYVKAVKAEGVALVGAGFFPE</sequence>
<evidence type="ECO:0000256" key="4">
    <source>
        <dbReference type="ARBA" id="ARBA00022989"/>
    </source>
</evidence>
<name>A0ABU8BHB9_9BRAD</name>
<evidence type="ECO:0000313" key="9">
    <source>
        <dbReference type="Proteomes" id="UP001364224"/>
    </source>
</evidence>
<dbReference type="Proteomes" id="UP001364224">
    <property type="component" value="Unassembled WGS sequence"/>
</dbReference>
<keyword evidence="3" id="KW-0812">Transmembrane</keyword>
<evidence type="ECO:0000256" key="3">
    <source>
        <dbReference type="ARBA" id="ARBA00022692"/>
    </source>
</evidence>
<dbReference type="RefSeq" id="WP_334483826.1">
    <property type="nucleotide sequence ID" value="NZ_JAZHRV010000001.1"/>
</dbReference>
<proteinExistence type="predicted"/>
<protein>
    <submittedName>
        <fullName evidence="8">Cytochrome c</fullName>
    </submittedName>
</protein>
<organism evidence="8 9">
    <name type="scientific">Bradyrhizobium algeriense</name>
    <dbReference type="NCBI Taxonomy" id="634784"/>
    <lineage>
        <taxon>Bacteria</taxon>
        <taxon>Pseudomonadati</taxon>
        <taxon>Pseudomonadota</taxon>
        <taxon>Alphaproteobacteria</taxon>
        <taxon>Hyphomicrobiales</taxon>
        <taxon>Nitrobacteraceae</taxon>
        <taxon>Bradyrhizobium</taxon>
    </lineage>
</organism>
<dbReference type="EMBL" id="JAZHRV010000001">
    <property type="protein sequence ID" value="MEH2557529.1"/>
    <property type="molecule type" value="Genomic_DNA"/>
</dbReference>
<keyword evidence="6" id="KW-0732">Signal</keyword>
<reference evidence="8 9" key="1">
    <citation type="submission" date="2024-02" db="EMBL/GenBank/DDBJ databases">
        <title>Adaptive strategies in a cosmopolitan and abundant soil bacterium.</title>
        <authorList>
            <person name="Carini P."/>
        </authorList>
    </citation>
    <scope>NUCLEOTIDE SEQUENCE [LARGE SCALE GENOMIC DNA]</scope>
    <source>
        <strain evidence="8 9">AZCC 1608</strain>
    </source>
</reference>